<dbReference type="EMBL" id="JADINC010000023">
    <property type="protein sequence ID" value="MBO8425093.1"/>
    <property type="molecule type" value="Genomic_DNA"/>
</dbReference>
<name>A0A9D9GVC1_9PROT</name>
<sequence length="638" mass="62327">MIKSKGIFAVSFIAMMVVGGAYANIASQGYVDQQIDTRAPAGDYATKTELNAKQNASTAVEVATAGTAVGDATHPIYVNASGVATKIDKVAAAETADTATSATSATKATQDASGNVITTTYATKTELNAKADADDIPTVNNATLTIQKNGAAVATFTANSATAATANITVPTKTSELTNDSGFITSAALPEEYTLPAATAAALGGVKSGGDITVAADGAVTVNSATTADSATKATQDASGRVIADTYATKAEIPDEITVDATLSADSTNPVQNKVVKAALDKKLENTATGTGSLSTGGATPATADSTVVIGDAASGSVASVVVGQSAKSSETGFMNVAVGMNASANEEEAVAIGSNANVAGQGVAIGANAKSTVEYGTAVGYRAETGAGSAIAIGQNAKSTALGAIQLGTGTNSTAGTFNVGFGTDKIYQLLDNDGKIPDERMPDTVLTNTATGVGGFATGGGNAGDYTSATIIGTNAVTTGPGGTVYGARATATRSGTAIGASASVVQSAVALGANAKGEGLNSVALGMGSAVSGENSIGIGKGAFARGTNNVVVGNEAGAGGNNSISLGFGASTNTENAIQIGTGTNLDPGTLSVGFGDSGNYKLLDSSGKIPGERLQISVGSATDPTGYADIWIE</sequence>
<dbReference type="InterPro" id="IPR011049">
    <property type="entry name" value="Serralysin-like_metalloprot_C"/>
</dbReference>
<evidence type="ECO:0000256" key="1">
    <source>
        <dbReference type="SAM" id="SignalP"/>
    </source>
</evidence>
<evidence type="ECO:0000313" key="2">
    <source>
        <dbReference type="EMBL" id="MBO8425093.1"/>
    </source>
</evidence>
<dbReference type="AlphaFoldDB" id="A0A9D9GVC1"/>
<dbReference type="Gene3D" id="2.150.10.10">
    <property type="entry name" value="Serralysin-like metalloprotease, C-terminal"/>
    <property type="match status" value="4"/>
</dbReference>
<comment type="caution">
    <text evidence="2">The sequence shown here is derived from an EMBL/GenBank/DDBJ whole genome shotgun (WGS) entry which is preliminary data.</text>
</comment>
<gene>
    <name evidence="2" type="ORF">IAC69_01285</name>
</gene>
<feature type="signal peptide" evidence="1">
    <location>
        <begin position="1"/>
        <end position="23"/>
    </location>
</feature>
<evidence type="ECO:0000313" key="3">
    <source>
        <dbReference type="Proteomes" id="UP000823630"/>
    </source>
</evidence>
<proteinExistence type="predicted"/>
<reference evidence="2" key="1">
    <citation type="submission" date="2020-10" db="EMBL/GenBank/DDBJ databases">
        <authorList>
            <person name="Gilroy R."/>
        </authorList>
    </citation>
    <scope>NUCLEOTIDE SEQUENCE</scope>
    <source>
        <strain evidence="2">8207</strain>
    </source>
</reference>
<reference evidence="2" key="2">
    <citation type="journal article" date="2021" name="PeerJ">
        <title>Extensive microbial diversity within the chicken gut microbiome revealed by metagenomics and culture.</title>
        <authorList>
            <person name="Gilroy R."/>
            <person name="Ravi A."/>
            <person name="Getino M."/>
            <person name="Pursley I."/>
            <person name="Horton D.L."/>
            <person name="Alikhan N.F."/>
            <person name="Baker D."/>
            <person name="Gharbi K."/>
            <person name="Hall N."/>
            <person name="Watson M."/>
            <person name="Adriaenssens E.M."/>
            <person name="Foster-Nyarko E."/>
            <person name="Jarju S."/>
            <person name="Secka A."/>
            <person name="Antonio M."/>
            <person name="Oren A."/>
            <person name="Chaudhuri R.R."/>
            <person name="La Ragione R."/>
            <person name="Hildebrand F."/>
            <person name="Pallen M.J."/>
        </authorList>
    </citation>
    <scope>NUCLEOTIDE SEQUENCE</scope>
    <source>
        <strain evidence="2">8207</strain>
    </source>
</reference>
<feature type="chain" id="PRO_5039551391" evidence="1">
    <location>
        <begin position="24"/>
        <end position="638"/>
    </location>
</feature>
<accession>A0A9D9GVC1</accession>
<dbReference type="Proteomes" id="UP000823630">
    <property type="component" value="Unassembled WGS sequence"/>
</dbReference>
<protein>
    <submittedName>
        <fullName evidence="2">Uncharacterized protein</fullName>
    </submittedName>
</protein>
<keyword evidence="1" id="KW-0732">Signal</keyword>
<dbReference type="SUPFAM" id="SSF101967">
    <property type="entry name" value="Adhesin YadA, collagen-binding domain"/>
    <property type="match status" value="2"/>
</dbReference>
<organism evidence="2 3">
    <name type="scientific">Candidatus Enterousia avistercoris</name>
    <dbReference type="NCBI Taxonomy" id="2840788"/>
    <lineage>
        <taxon>Bacteria</taxon>
        <taxon>Pseudomonadati</taxon>
        <taxon>Pseudomonadota</taxon>
        <taxon>Alphaproteobacteria</taxon>
        <taxon>Candidatus Enterousia</taxon>
    </lineage>
</organism>
<dbReference type="CDD" id="cd12820">
    <property type="entry name" value="LbR_YadA-like"/>
    <property type="match status" value="1"/>
</dbReference>